<evidence type="ECO:0000313" key="2">
    <source>
        <dbReference type="EMBL" id="BBY46713.1"/>
    </source>
</evidence>
<protein>
    <submittedName>
        <fullName evidence="2">Uncharacterized protein</fullName>
    </submittedName>
</protein>
<evidence type="ECO:0000256" key="1">
    <source>
        <dbReference type="SAM" id="MobiDB-lite"/>
    </source>
</evidence>
<gene>
    <name evidence="2" type="ORF">MARA_01430</name>
</gene>
<dbReference type="KEGG" id="marz:MARA_01430"/>
<reference evidence="2 3" key="1">
    <citation type="journal article" date="2019" name="Emerg. Microbes Infect.">
        <title>Comprehensive subspecies identification of 175 nontuberculous mycobacteria species based on 7547 genomic profiles.</title>
        <authorList>
            <person name="Matsumoto Y."/>
            <person name="Kinjo T."/>
            <person name="Motooka D."/>
            <person name="Nabeya D."/>
            <person name="Jung N."/>
            <person name="Uechi K."/>
            <person name="Horii T."/>
            <person name="Iida T."/>
            <person name="Fujita J."/>
            <person name="Nakamura S."/>
        </authorList>
    </citation>
    <scope>NUCLEOTIDE SEQUENCE [LARGE SCALE GENOMIC DNA]</scope>
    <source>
        <strain evidence="2 3">JCM 18538</strain>
        <plasmid evidence="2">pJCM18538</plasmid>
    </source>
</reference>
<keyword evidence="2" id="KW-0614">Plasmid</keyword>
<feature type="region of interest" description="Disordered" evidence="1">
    <location>
        <begin position="34"/>
        <end position="60"/>
    </location>
</feature>
<name>A0A7I7RQ98_9MYCO</name>
<keyword evidence="3" id="KW-1185">Reference proteome</keyword>
<evidence type="ECO:0000313" key="3">
    <source>
        <dbReference type="Proteomes" id="UP000467428"/>
    </source>
</evidence>
<feature type="compositionally biased region" description="Basic and acidic residues" evidence="1">
    <location>
        <begin position="48"/>
        <end position="60"/>
    </location>
</feature>
<sequence>MVGPAHFHEQGGVVCGIPEKEDRALVGVDLHDAVSGRMPGEQSQVDTVDDRGAVERREIE</sequence>
<dbReference type="EMBL" id="AP022592">
    <property type="protein sequence ID" value="BBY46713.1"/>
    <property type="molecule type" value="Genomic_DNA"/>
</dbReference>
<organism evidence="2 3">
    <name type="scientific">Mycolicibacterium arabiense</name>
    <dbReference type="NCBI Taxonomy" id="1286181"/>
    <lineage>
        <taxon>Bacteria</taxon>
        <taxon>Bacillati</taxon>
        <taxon>Actinomycetota</taxon>
        <taxon>Actinomycetes</taxon>
        <taxon>Mycobacteriales</taxon>
        <taxon>Mycobacteriaceae</taxon>
        <taxon>Mycolicibacterium</taxon>
    </lineage>
</organism>
<geneLocation type="plasmid" evidence="2">
    <name>pJCM18538</name>
</geneLocation>
<dbReference type="AlphaFoldDB" id="A0A7I7RQ98"/>
<proteinExistence type="predicted"/>
<accession>A0A7I7RQ98</accession>
<dbReference type="Proteomes" id="UP000467428">
    <property type="component" value="Plasmid pJCM18538"/>
</dbReference>